<comment type="function">
    <text evidence="1">Part of the ABC transporter complex LptBFG involved in the translocation of lipopolysaccharide (LPS) from the inner membrane to the outer membrane.</text>
</comment>
<keyword evidence="4" id="KW-1003">Cell membrane</keyword>
<dbReference type="Proteomes" id="UP000055136">
    <property type="component" value="Chromosome"/>
</dbReference>
<dbReference type="KEGG" id="tee:Tel_04370"/>
<comment type="subcellular location">
    <subcellularLocation>
        <location evidence="2">Cell membrane</location>
        <topology evidence="2">Multi-pass membrane protein</topology>
    </subcellularLocation>
</comment>
<sequence length="354" mass="38686">MKLLDRYIGKAVLSSTLVVMLVLLALFGFASFAGELDKTGRGSYDAALALQYTLLLLPRLAYQLFPIVVLLGAIIGLGMLASQSELVVVRAAGVSLHRIVWTVMKVGLLLLVLMLLVGEFVAPAAEFRAQSLRAEAISGQASFRTDSGLWARDGNSVIHIRDLISRDQVGRVSVYAFDERNRLATVTTAKRAVYDGQEWLLQEVLRSEVSSAGVETVQQGELRWRSLLNPGLIGVVTVKPDYLSAPGLLRYIEYLKDNGLDAGQYVLALWKKAVMPLTTLVMIVLAVPFVFGPLRSVGVGQRIFVGTLFGIGYFLLDQTTGHLGLVYGLSPLMSVLVAPVLFSGVAYYLFRRVY</sequence>
<proteinExistence type="inferred from homology"/>
<evidence type="ECO:0000256" key="3">
    <source>
        <dbReference type="ARBA" id="ARBA00007725"/>
    </source>
</evidence>
<feature type="transmembrane region" description="Helical" evidence="9">
    <location>
        <begin position="60"/>
        <end position="81"/>
    </location>
</feature>
<evidence type="ECO:0000256" key="1">
    <source>
        <dbReference type="ARBA" id="ARBA00002265"/>
    </source>
</evidence>
<dbReference type="InterPro" id="IPR030923">
    <property type="entry name" value="LptG"/>
</dbReference>
<keyword evidence="5 9" id="KW-0812">Transmembrane</keyword>
<keyword evidence="6 9" id="KW-1133">Transmembrane helix</keyword>
<evidence type="ECO:0000256" key="6">
    <source>
        <dbReference type="ARBA" id="ARBA00022989"/>
    </source>
</evidence>
<feature type="transmembrane region" description="Helical" evidence="9">
    <location>
        <begin position="273"/>
        <end position="292"/>
    </location>
</feature>
<gene>
    <name evidence="10" type="ORF">Tel_04370</name>
</gene>
<evidence type="ECO:0000256" key="5">
    <source>
        <dbReference type="ARBA" id="ARBA00022692"/>
    </source>
</evidence>
<reference evidence="10" key="1">
    <citation type="submission" date="2015-10" db="EMBL/GenBank/DDBJ databases">
        <title>Description of Candidatus Tenderia electrophaga gen. nov, sp. nov., an Uncultivated Electroautotroph from a Biocathode Enrichment.</title>
        <authorList>
            <person name="Eddie B.J."/>
            <person name="Malanoski A.P."/>
            <person name="Wang Z."/>
            <person name="Hall R.J."/>
            <person name="Oh S.D."/>
            <person name="Heiner C."/>
            <person name="Lin B."/>
            <person name="Strycharz-Glaven S.M."/>
        </authorList>
    </citation>
    <scope>NUCLEOTIDE SEQUENCE [LARGE SCALE GENOMIC DNA]</scope>
    <source>
        <strain evidence="10">NRL1</strain>
    </source>
</reference>
<comment type="similarity">
    <text evidence="3">Belongs to the LptF/LptG family.</text>
</comment>
<dbReference type="GO" id="GO:0055085">
    <property type="term" value="P:transmembrane transport"/>
    <property type="evidence" value="ECO:0007669"/>
    <property type="project" value="InterPro"/>
</dbReference>
<dbReference type="EMBL" id="CP013099">
    <property type="protein sequence ID" value="ALP52439.1"/>
    <property type="molecule type" value="Genomic_DNA"/>
</dbReference>
<name>A0A0S2TBA7_9GAMM</name>
<dbReference type="PANTHER" id="PTHR33529:SF2">
    <property type="entry name" value="LIPOPOLYSACCHARIDE EXPORT SYSTEM PERMEASE PROTEIN LPTG"/>
    <property type="match status" value="1"/>
</dbReference>
<comment type="subunit">
    <text evidence="8">Component of the lipopolysaccharide transport and assembly complex. The LptBFG transporter is composed of two ATP-binding proteins (LptB) and two transmembrane proteins (LptF and LptG).</text>
</comment>
<dbReference type="GO" id="GO:0015920">
    <property type="term" value="P:lipopolysaccharide transport"/>
    <property type="evidence" value="ECO:0007669"/>
    <property type="project" value="TreeGrafter"/>
</dbReference>
<dbReference type="PANTHER" id="PTHR33529">
    <property type="entry name" value="SLR0882 PROTEIN-RELATED"/>
    <property type="match status" value="1"/>
</dbReference>
<keyword evidence="7 9" id="KW-0472">Membrane</keyword>
<dbReference type="AlphaFoldDB" id="A0A0S2TBA7"/>
<dbReference type="GO" id="GO:0043190">
    <property type="term" value="C:ATP-binding cassette (ABC) transporter complex"/>
    <property type="evidence" value="ECO:0007669"/>
    <property type="project" value="InterPro"/>
</dbReference>
<accession>A0A0S2TBA7</accession>
<evidence type="ECO:0000313" key="11">
    <source>
        <dbReference type="Proteomes" id="UP000055136"/>
    </source>
</evidence>
<dbReference type="InterPro" id="IPR005495">
    <property type="entry name" value="LptG/LptF_permease"/>
</dbReference>
<evidence type="ECO:0000313" key="10">
    <source>
        <dbReference type="EMBL" id="ALP52439.1"/>
    </source>
</evidence>
<evidence type="ECO:0000256" key="8">
    <source>
        <dbReference type="ARBA" id="ARBA00026081"/>
    </source>
</evidence>
<organism evidence="10 11">
    <name type="scientific">Candidatus Tenderia electrophaga</name>
    <dbReference type="NCBI Taxonomy" id="1748243"/>
    <lineage>
        <taxon>Bacteria</taxon>
        <taxon>Pseudomonadati</taxon>
        <taxon>Pseudomonadota</taxon>
        <taxon>Gammaproteobacteria</taxon>
        <taxon>Candidatus Tenderiales</taxon>
        <taxon>Candidatus Tenderiaceae</taxon>
        <taxon>Candidatus Tenderia</taxon>
    </lineage>
</organism>
<feature type="transmembrane region" description="Helical" evidence="9">
    <location>
        <begin position="299"/>
        <end position="316"/>
    </location>
</feature>
<feature type="transmembrane region" description="Helical" evidence="9">
    <location>
        <begin position="328"/>
        <end position="350"/>
    </location>
</feature>
<feature type="transmembrane region" description="Helical" evidence="9">
    <location>
        <begin position="12"/>
        <end position="33"/>
    </location>
</feature>
<protein>
    <recommendedName>
        <fullName evidence="12">LPS export ABC transporter permease LptG</fullName>
    </recommendedName>
</protein>
<dbReference type="NCBIfam" id="TIGR04408">
    <property type="entry name" value="LptG_lptG"/>
    <property type="match status" value="1"/>
</dbReference>
<evidence type="ECO:0000256" key="9">
    <source>
        <dbReference type="SAM" id="Phobius"/>
    </source>
</evidence>
<evidence type="ECO:0000256" key="2">
    <source>
        <dbReference type="ARBA" id="ARBA00004651"/>
    </source>
</evidence>
<evidence type="ECO:0008006" key="12">
    <source>
        <dbReference type="Google" id="ProtNLM"/>
    </source>
</evidence>
<keyword evidence="11" id="KW-1185">Reference proteome</keyword>
<evidence type="ECO:0000256" key="4">
    <source>
        <dbReference type="ARBA" id="ARBA00022475"/>
    </source>
</evidence>
<evidence type="ECO:0000256" key="7">
    <source>
        <dbReference type="ARBA" id="ARBA00023136"/>
    </source>
</evidence>
<feature type="transmembrane region" description="Helical" evidence="9">
    <location>
        <begin position="102"/>
        <end position="122"/>
    </location>
</feature>
<dbReference type="STRING" id="1748243.Tel_04370"/>
<dbReference type="Pfam" id="PF03739">
    <property type="entry name" value="LptF_LptG"/>
    <property type="match status" value="1"/>
</dbReference>